<dbReference type="EMBL" id="JAAGKH010000008">
    <property type="protein sequence ID" value="NDR88484.1"/>
    <property type="molecule type" value="Genomic_DNA"/>
</dbReference>
<dbReference type="KEGG" id="ftc:DA46_1757"/>
<reference evidence="2" key="2">
    <citation type="submission" date="2020-02" db="EMBL/GenBank/DDBJ databases">
        <title>Using affinity propagation clustering for identifying bacterial clades and subclades with whole-genome sequences of Francisella tularensis.</title>
        <authorList>
            <person name="Homeier-Bachmann T."/>
            <person name="Abdel-Glil M.Y."/>
            <person name="Hackbart A."/>
            <person name="Hotzel H."/>
            <person name="Tomaso H."/>
        </authorList>
    </citation>
    <scope>NUCLEOTIDE SEQUENCE</scope>
    <source>
        <strain evidence="3">15T0085</strain>
        <strain evidence="2">17T1429</strain>
    </source>
</reference>
<dbReference type="KEGG" id="ftv:CH67_1386"/>
<dbReference type="RefSeq" id="WP_003015945.1">
    <property type="nucleotide sequence ID" value="NZ_AP023459.1"/>
</dbReference>
<dbReference type="OMA" id="KANCQEF"/>
<evidence type="ECO:0000313" key="2">
    <source>
        <dbReference type="EMBL" id="NDR88484.1"/>
    </source>
</evidence>
<evidence type="ECO:0000256" key="1">
    <source>
        <dbReference type="SAM" id="SignalP"/>
    </source>
</evidence>
<organism evidence="2">
    <name type="scientific">Francisella tularensis subsp. holarctica</name>
    <dbReference type="NCBI Taxonomy" id="119857"/>
    <lineage>
        <taxon>Bacteria</taxon>
        <taxon>Pseudomonadati</taxon>
        <taxon>Pseudomonadota</taxon>
        <taxon>Gammaproteobacteria</taxon>
        <taxon>Thiotrichales</taxon>
        <taxon>Francisellaceae</taxon>
        <taxon>Francisella</taxon>
    </lineage>
</organism>
<evidence type="ECO:0000313" key="3">
    <source>
        <dbReference type="EMBL" id="NDS67837.1"/>
    </source>
</evidence>
<feature type="signal peptide" evidence="1">
    <location>
        <begin position="1"/>
        <end position="22"/>
    </location>
</feature>
<feature type="chain" id="PRO_5009756598" evidence="1">
    <location>
        <begin position="23"/>
        <end position="143"/>
    </location>
</feature>
<proteinExistence type="predicted"/>
<dbReference type="HOGENOM" id="CLU_1803333_0_0_6"/>
<protein>
    <submittedName>
        <fullName evidence="2">Uncharacterized protein</fullName>
    </submittedName>
</protein>
<gene>
    <name evidence="3" type="ORF">FWI86_01610</name>
    <name evidence="2" type="ORF">FWJ04_01905</name>
</gene>
<dbReference type="AlphaFoldDB" id="A0A0B3VB77"/>
<reference evidence="2" key="1">
    <citation type="submission" date="2019-08" db="EMBL/GenBank/DDBJ databases">
        <authorList>
            <person name="Busch A."/>
        </authorList>
    </citation>
    <scope>NUCLEOTIDE SEQUENCE</scope>
    <source>
        <strain evidence="3">15T0085</strain>
        <strain evidence="2">17T1429</strain>
    </source>
</reference>
<accession>A0A0B3VB77</accession>
<sequence>MKSINKLILLIGALAFSVSAFAVEQTSYNAYTIGQALGKVSHKSFAAMDQELVKKDFILGFDDTLLEHKPDIRKISDKDSYEVGMIIAAQYKVRLKKMIAVNEANCQEFVKGFNEGVDTKDTKLTIQDKEILKHFKISREEDN</sequence>
<comment type="caution">
    <text evidence="2">The sequence shown here is derived from an EMBL/GenBank/DDBJ whole genome shotgun (WGS) entry which is preliminary data.</text>
</comment>
<name>A0A0B3VB77_FRATU</name>
<dbReference type="EMBL" id="JAAGJP010000006">
    <property type="protein sequence ID" value="NDS67837.1"/>
    <property type="molecule type" value="Genomic_DNA"/>
</dbReference>
<keyword evidence="1" id="KW-0732">Signal</keyword>
<dbReference type="KEGG" id="ftz:CH68_1118"/>